<dbReference type="Pfam" id="PF07249">
    <property type="entry name" value="Cerato-platanin"/>
    <property type="match status" value="1"/>
</dbReference>
<evidence type="ECO:0000256" key="3">
    <source>
        <dbReference type="ARBA" id="ARBA00022525"/>
    </source>
</evidence>
<evidence type="ECO:0000256" key="4">
    <source>
        <dbReference type="SAM" id="SignalP"/>
    </source>
</evidence>
<evidence type="ECO:0008006" key="7">
    <source>
        <dbReference type="Google" id="ProtNLM"/>
    </source>
</evidence>
<protein>
    <recommendedName>
        <fullName evidence="7">Cerato-platanin</fullName>
    </recommendedName>
</protein>
<keyword evidence="4" id="KW-0732">Signal</keyword>
<dbReference type="EMBL" id="JAACJM010000004">
    <property type="protein sequence ID" value="KAF5372979.1"/>
    <property type="molecule type" value="Genomic_DNA"/>
</dbReference>
<evidence type="ECO:0000256" key="2">
    <source>
        <dbReference type="ARBA" id="ARBA00010421"/>
    </source>
</evidence>
<keyword evidence="6" id="KW-1185">Reference proteome</keyword>
<comment type="caution">
    <text evidence="5">The sequence shown here is derived from an EMBL/GenBank/DDBJ whole genome shotgun (WGS) entry which is preliminary data.</text>
</comment>
<dbReference type="AlphaFoldDB" id="A0A8H5GXE2"/>
<dbReference type="SUPFAM" id="SSF50685">
    <property type="entry name" value="Barwin-like endoglucanases"/>
    <property type="match status" value="1"/>
</dbReference>
<dbReference type="InterPro" id="IPR036908">
    <property type="entry name" value="RlpA-like_sf"/>
</dbReference>
<dbReference type="OrthoDB" id="4898945at2759"/>
<evidence type="ECO:0000256" key="1">
    <source>
        <dbReference type="ARBA" id="ARBA00004613"/>
    </source>
</evidence>
<sequence length="150" mass="15718">MKFTSAAVSALTLALALLPSLTSAVTLQYDNNYDDKSFSLSNVACSDGPDGLMTRFGWQTIGDIPAYPNIGAVDAIAGWGSSACGSCWQLTYVDENGISHTENILGIDHAGSGFMNVAQQTMDELTDGNAVFFGHVDVQITQVDASACGI</sequence>
<evidence type="ECO:0000313" key="5">
    <source>
        <dbReference type="EMBL" id="KAF5372979.1"/>
    </source>
</evidence>
<evidence type="ECO:0000313" key="6">
    <source>
        <dbReference type="Proteomes" id="UP000559256"/>
    </source>
</evidence>
<proteinExistence type="inferred from homology"/>
<name>A0A8H5GXE2_9AGAR</name>
<gene>
    <name evidence="5" type="ORF">D9758_001449</name>
</gene>
<dbReference type="CDD" id="cd22778">
    <property type="entry name" value="DPBB_CEPL-like"/>
    <property type="match status" value="1"/>
</dbReference>
<keyword evidence="3" id="KW-0964">Secreted</keyword>
<dbReference type="GO" id="GO:0005576">
    <property type="term" value="C:extracellular region"/>
    <property type="evidence" value="ECO:0007669"/>
    <property type="project" value="UniProtKB-SubCell"/>
</dbReference>
<comment type="subcellular location">
    <subcellularLocation>
        <location evidence="1">Secreted</location>
    </subcellularLocation>
</comment>
<reference evidence="5 6" key="1">
    <citation type="journal article" date="2020" name="ISME J.">
        <title>Uncovering the hidden diversity of litter-decomposition mechanisms in mushroom-forming fungi.</title>
        <authorList>
            <person name="Floudas D."/>
            <person name="Bentzer J."/>
            <person name="Ahren D."/>
            <person name="Johansson T."/>
            <person name="Persson P."/>
            <person name="Tunlid A."/>
        </authorList>
    </citation>
    <scope>NUCLEOTIDE SEQUENCE [LARGE SCALE GENOMIC DNA]</scope>
    <source>
        <strain evidence="5 6">CBS 291.85</strain>
    </source>
</reference>
<accession>A0A8H5GXE2</accession>
<organism evidence="5 6">
    <name type="scientific">Tetrapyrgos nigripes</name>
    <dbReference type="NCBI Taxonomy" id="182062"/>
    <lineage>
        <taxon>Eukaryota</taxon>
        <taxon>Fungi</taxon>
        <taxon>Dikarya</taxon>
        <taxon>Basidiomycota</taxon>
        <taxon>Agaricomycotina</taxon>
        <taxon>Agaricomycetes</taxon>
        <taxon>Agaricomycetidae</taxon>
        <taxon>Agaricales</taxon>
        <taxon>Marasmiineae</taxon>
        <taxon>Marasmiaceae</taxon>
        <taxon>Tetrapyrgos</taxon>
    </lineage>
</organism>
<feature type="chain" id="PRO_5034209702" description="Cerato-platanin" evidence="4">
    <location>
        <begin position="25"/>
        <end position="150"/>
    </location>
</feature>
<dbReference type="Proteomes" id="UP000559256">
    <property type="component" value="Unassembled WGS sequence"/>
</dbReference>
<dbReference type="Gene3D" id="2.40.40.10">
    <property type="entry name" value="RlpA-like domain"/>
    <property type="match status" value="1"/>
</dbReference>
<comment type="similarity">
    <text evidence="2">Belongs to the cerato-platanin family.</text>
</comment>
<feature type="signal peptide" evidence="4">
    <location>
        <begin position="1"/>
        <end position="24"/>
    </location>
</feature>
<dbReference type="InterPro" id="IPR010829">
    <property type="entry name" value="Cerato-platanin"/>
</dbReference>